<dbReference type="GeneID" id="113465760"/>
<proteinExistence type="predicted"/>
<sequence>MTIFVSRDSGWGASYASSRGSDDYPPPIQLSANPTNPTSANQSNESSGNASSSRTAGDSLISKQRKHKRKSTLIPRIDNDALQSMAAANINAEEVKATGVELLNKGLLLEIHIPELSDLLTFIRHLDKDFGVYAKIKMPPPPKKERMKKSLPLSHYSSPGEVESAPDVKKKRMKTEKIKTDNVVWSGNLAYQEETGRKNERGRDENVEMDVWRHQNGQNQEYKNTRNGESD</sequence>
<feature type="compositionally biased region" description="Basic and acidic residues" evidence="1">
    <location>
        <begin position="194"/>
        <end position="213"/>
    </location>
</feature>
<feature type="compositionally biased region" description="Low complexity" evidence="1">
    <location>
        <begin position="39"/>
        <end position="56"/>
    </location>
</feature>
<evidence type="ECO:0000256" key="1">
    <source>
        <dbReference type="SAM" id="MobiDB-lite"/>
    </source>
</evidence>
<gene>
    <name evidence="3" type="primary">LOC113465760</name>
</gene>
<evidence type="ECO:0000313" key="2">
    <source>
        <dbReference type="Proteomes" id="UP000079169"/>
    </source>
</evidence>
<dbReference type="KEGG" id="dci:113465760"/>
<dbReference type="RefSeq" id="XP_026676346.1">
    <property type="nucleotide sequence ID" value="XM_026820545.1"/>
</dbReference>
<protein>
    <submittedName>
        <fullName evidence="3">Uncharacterized protein LOC113465760</fullName>
    </submittedName>
</protein>
<feature type="region of interest" description="Disordered" evidence="1">
    <location>
        <begin position="1"/>
        <end position="72"/>
    </location>
</feature>
<dbReference type="PaxDb" id="121845-A0A3Q0IJB7"/>
<feature type="region of interest" description="Disordered" evidence="1">
    <location>
        <begin position="189"/>
        <end position="231"/>
    </location>
</feature>
<evidence type="ECO:0000313" key="3">
    <source>
        <dbReference type="RefSeq" id="XP_026676346.1"/>
    </source>
</evidence>
<reference evidence="3" key="1">
    <citation type="submission" date="2025-08" db="UniProtKB">
        <authorList>
            <consortium name="RefSeq"/>
        </authorList>
    </citation>
    <scope>IDENTIFICATION</scope>
</reference>
<organism evidence="2 3">
    <name type="scientific">Diaphorina citri</name>
    <name type="common">Asian citrus psyllid</name>
    <dbReference type="NCBI Taxonomy" id="121845"/>
    <lineage>
        <taxon>Eukaryota</taxon>
        <taxon>Metazoa</taxon>
        <taxon>Ecdysozoa</taxon>
        <taxon>Arthropoda</taxon>
        <taxon>Hexapoda</taxon>
        <taxon>Insecta</taxon>
        <taxon>Pterygota</taxon>
        <taxon>Neoptera</taxon>
        <taxon>Paraneoptera</taxon>
        <taxon>Hemiptera</taxon>
        <taxon>Sternorrhyncha</taxon>
        <taxon>Psylloidea</taxon>
        <taxon>Psyllidae</taxon>
        <taxon>Diaphorininae</taxon>
        <taxon>Diaphorina</taxon>
    </lineage>
</organism>
<name>A0A3Q0IJB7_DIACI</name>
<feature type="region of interest" description="Disordered" evidence="1">
    <location>
        <begin position="141"/>
        <end position="175"/>
    </location>
</feature>
<dbReference type="AlphaFoldDB" id="A0A3Q0IJB7"/>
<accession>A0A3Q0IJB7</accession>
<keyword evidence="2" id="KW-1185">Reference proteome</keyword>
<dbReference type="Proteomes" id="UP000079169">
    <property type="component" value="Unplaced"/>
</dbReference>
<dbReference type="STRING" id="121845.A0A3Q0IJB7"/>